<dbReference type="EMBL" id="SRLO01001894">
    <property type="protein sequence ID" value="TNN34761.1"/>
    <property type="molecule type" value="Genomic_DNA"/>
</dbReference>
<organism evidence="1 2">
    <name type="scientific">Liparis tanakae</name>
    <name type="common">Tanaka's snailfish</name>
    <dbReference type="NCBI Taxonomy" id="230148"/>
    <lineage>
        <taxon>Eukaryota</taxon>
        <taxon>Metazoa</taxon>
        <taxon>Chordata</taxon>
        <taxon>Craniata</taxon>
        <taxon>Vertebrata</taxon>
        <taxon>Euteleostomi</taxon>
        <taxon>Actinopterygii</taxon>
        <taxon>Neopterygii</taxon>
        <taxon>Teleostei</taxon>
        <taxon>Neoteleostei</taxon>
        <taxon>Acanthomorphata</taxon>
        <taxon>Eupercaria</taxon>
        <taxon>Perciformes</taxon>
        <taxon>Cottioidei</taxon>
        <taxon>Cottales</taxon>
        <taxon>Liparidae</taxon>
        <taxon>Liparis</taxon>
    </lineage>
</organism>
<dbReference type="Proteomes" id="UP000314294">
    <property type="component" value="Unassembled WGS sequence"/>
</dbReference>
<comment type="caution">
    <text evidence="1">The sequence shown here is derived from an EMBL/GenBank/DDBJ whole genome shotgun (WGS) entry which is preliminary data.</text>
</comment>
<dbReference type="AlphaFoldDB" id="A0A4Z2F1W9"/>
<protein>
    <submittedName>
        <fullName evidence="1">Uncharacterized protein</fullName>
    </submittedName>
</protein>
<name>A0A4Z2F1W9_9TELE</name>
<keyword evidence="2" id="KW-1185">Reference proteome</keyword>
<reference evidence="1 2" key="1">
    <citation type="submission" date="2019-03" db="EMBL/GenBank/DDBJ databases">
        <title>First draft genome of Liparis tanakae, snailfish: a comprehensive survey of snailfish specific genes.</title>
        <authorList>
            <person name="Kim W."/>
            <person name="Song I."/>
            <person name="Jeong J.-H."/>
            <person name="Kim D."/>
            <person name="Kim S."/>
            <person name="Ryu S."/>
            <person name="Song J.Y."/>
            <person name="Lee S.K."/>
        </authorList>
    </citation>
    <scope>NUCLEOTIDE SEQUENCE [LARGE SCALE GENOMIC DNA]</scope>
    <source>
        <tissue evidence="1">Muscle</tissue>
    </source>
</reference>
<accession>A0A4Z2F1W9</accession>
<evidence type="ECO:0000313" key="2">
    <source>
        <dbReference type="Proteomes" id="UP000314294"/>
    </source>
</evidence>
<evidence type="ECO:0000313" key="1">
    <source>
        <dbReference type="EMBL" id="TNN34761.1"/>
    </source>
</evidence>
<gene>
    <name evidence="1" type="ORF">EYF80_055071</name>
</gene>
<sequence>MFRKKANMFFSRKKLNTNRKMRISVMERMVSTRRFRLWSVTVVFLVRTWYMYLMGRHNKSREEEKHGSLRDRPNMFVV</sequence>
<proteinExistence type="predicted"/>